<dbReference type="GO" id="GO:0008340">
    <property type="term" value="P:determination of adult lifespan"/>
    <property type="evidence" value="ECO:0007669"/>
    <property type="project" value="UniProtKB-ARBA"/>
</dbReference>
<dbReference type="SUPFAM" id="SSF54631">
    <property type="entry name" value="CBS-domain pair"/>
    <property type="match status" value="1"/>
</dbReference>
<keyword evidence="6 7" id="KW-0472">Membrane</keyword>
<keyword evidence="3 7" id="KW-0812">Transmembrane</keyword>
<keyword evidence="5" id="KW-0406">Ion transport</keyword>
<dbReference type="InterPro" id="IPR045095">
    <property type="entry name" value="ACDP"/>
</dbReference>
<feature type="transmembrane region" description="Helical" evidence="8">
    <location>
        <begin position="165"/>
        <end position="187"/>
    </location>
</feature>
<accession>A0A7E4ZWC8</accession>
<dbReference type="GO" id="GO:1905941">
    <property type="term" value="P:positive regulation of gonad development"/>
    <property type="evidence" value="ECO:0007669"/>
    <property type="project" value="UniProtKB-ARBA"/>
</dbReference>
<protein>
    <submittedName>
        <fullName evidence="11">CNNM transmembrane domain-containing protein</fullName>
    </submittedName>
</protein>
<feature type="domain" description="CNNM transmembrane" evidence="9">
    <location>
        <begin position="166"/>
        <end position="358"/>
    </location>
</feature>
<evidence type="ECO:0000256" key="3">
    <source>
        <dbReference type="ARBA" id="ARBA00022692"/>
    </source>
</evidence>
<comment type="subcellular location">
    <subcellularLocation>
        <location evidence="1">Membrane</location>
        <topology evidence="1">Multi-pass membrane protein</topology>
    </subcellularLocation>
</comment>
<proteinExistence type="inferred from homology"/>
<evidence type="ECO:0000256" key="5">
    <source>
        <dbReference type="ARBA" id="ARBA00023065"/>
    </source>
</evidence>
<dbReference type="PROSITE" id="PS51846">
    <property type="entry name" value="CNNM"/>
    <property type="match status" value="1"/>
</dbReference>
<evidence type="ECO:0000256" key="2">
    <source>
        <dbReference type="ARBA" id="ARBA00010484"/>
    </source>
</evidence>
<keyword evidence="5" id="KW-0813">Transport</keyword>
<dbReference type="InterPro" id="IPR046342">
    <property type="entry name" value="CBS_dom_sf"/>
</dbReference>
<dbReference type="Gene3D" id="3.10.580.10">
    <property type="entry name" value="CBS-domain"/>
    <property type="match status" value="1"/>
</dbReference>
<feature type="transmembrane region" description="Helical" evidence="8">
    <location>
        <begin position="6"/>
        <end position="24"/>
    </location>
</feature>
<dbReference type="InterPro" id="IPR002550">
    <property type="entry name" value="CNNM"/>
</dbReference>
<feature type="transmembrane region" description="Helical" evidence="8">
    <location>
        <begin position="290"/>
        <end position="310"/>
    </location>
</feature>
<dbReference type="GO" id="GO:0022857">
    <property type="term" value="F:transmembrane transporter activity"/>
    <property type="evidence" value="ECO:0007669"/>
    <property type="project" value="TreeGrafter"/>
</dbReference>
<keyword evidence="10" id="KW-1185">Reference proteome</keyword>
<evidence type="ECO:0000259" key="9">
    <source>
        <dbReference type="PROSITE" id="PS51846"/>
    </source>
</evidence>
<evidence type="ECO:0000256" key="7">
    <source>
        <dbReference type="PROSITE-ProRule" id="PRU01193"/>
    </source>
</evidence>
<evidence type="ECO:0000256" key="6">
    <source>
        <dbReference type="ARBA" id="ARBA00023136"/>
    </source>
</evidence>
<dbReference type="GO" id="GO:0006811">
    <property type="term" value="P:monoatomic ion transport"/>
    <property type="evidence" value="ECO:0007669"/>
    <property type="project" value="UniProtKB-KW"/>
</dbReference>
<name>A0A7E4ZWC8_PANRE</name>
<organism evidence="10 11">
    <name type="scientific">Panagrellus redivivus</name>
    <name type="common">Microworm</name>
    <dbReference type="NCBI Taxonomy" id="6233"/>
    <lineage>
        <taxon>Eukaryota</taxon>
        <taxon>Metazoa</taxon>
        <taxon>Ecdysozoa</taxon>
        <taxon>Nematoda</taxon>
        <taxon>Chromadorea</taxon>
        <taxon>Rhabditida</taxon>
        <taxon>Tylenchina</taxon>
        <taxon>Panagrolaimomorpha</taxon>
        <taxon>Panagrolaimoidea</taxon>
        <taxon>Panagrolaimidae</taxon>
        <taxon>Panagrellus</taxon>
    </lineage>
</organism>
<dbReference type="InterPro" id="IPR044751">
    <property type="entry name" value="Ion_transp-like_CBS"/>
</dbReference>
<reference evidence="10" key="1">
    <citation type="journal article" date="2013" name="Genetics">
        <title>The draft genome and transcriptome of Panagrellus redivivus are shaped by the harsh demands of a free-living lifestyle.</title>
        <authorList>
            <person name="Srinivasan J."/>
            <person name="Dillman A.R."/>
            <person name="Macchietto M.G."/>
            <person name="Heikkinen L."/>
            <person name="Lakso M."/>
            <person name="Fracchia K.M."/>
            <person name="Antoshechkin I."/>
            <person name="Mortazavi A."/>
            <person name="Wong G."/>
            <person name="Sternberg P.W."/>
        </authorList>
    </citation>
    <scope>NUCLEOTIDE SEQUENCE [LARGE SCALE GENOMIC DNA]</scope>
    <source>
        <strain evidence="10">MT8872</strain>
    </source>
</reference>
<reference evidence="11" key="2">
    <citation type="submission" date="2020-10" db="UniProtKB">
        <authorList>
            <consortium name="WormBaseParasite"/>
        </authorList>
    </citation>
    <scope>IDENTIFICATION</scope>
</reference>
<dbReference type="CDD" id="cd04590">
    <property type="entry name" value="CBS_pair_CorC_HlyC_assoc"/>
    <property type="match status" value="1"/>
</dbReference>
<dbReference type="Pfam" id="PF01595">
    <property type="entry name" value="CNNM"/>
    <property type="match status" value="1"/>
</dbReference>
<dbReference type="PANTHER" id="PTHR12064:SF4">
    <property type="entry name" value="METAL TRANSPORTER CNNM-4"/>
    <property type="match status" value="1"/>
</dbReference>
<dbReference type="GO" id="GO:0005886">
    <property type="term" value="C:plasma membrane"/>
    <property type="evidence" value="ECO:0007669"/>
    <property type="project" value="TreeGrafter"/>
</dbReference>
<sequence length="528" mass="59684">MLLGGVPLFYGATVWLTLGLVIGVPSGYVGSSEVSEVVELLEEGSDKRDLVKRRVDGPAVYGLRIINYKIQHPYTIRYDDKLHFIGRNLGKIKQSWLSQNGRCHSFDSNLEVKLLKQNKSEVFFRRFWIPKSISTTEDFTVCISPGRNEAWKSFMKLRKARKSGGLYLPLYFQIPVVIACLALSALFSGLSVGLMSLSVSGLELIMQYDPIQAVYAQNILPLRKKGNFLQCTLLIGNTFVNNAATVLISNMISEFGIKSKMLDFAISAILPAFVIVVIGEIVPVTVCCRWGLWIGSYTRFITIFFMVLTAPVSYPMSMLLDCIIGKEGPESYDKAMLENLVEMNVEPQHGLSRTTADLVVRALNITKLNASSVMTPIEKVFMLPEEAVVDRDLVKRIHELGHTRIPIYRNHNRNMVTAIINVKDLVPIDPKCGLRMSTVVQVWQRSRHFRFVLEEFPIAQLLKEMKRGQPLALVARFNQRLKDYEVTGVIALEDIIEEITGEILDEKDVKHRHPRPANNTFRQTATYL</sequence>
<comment type="similarity">
    <text evidence="2">Belongs to the ACDP family.</text>
</comment>
<dbReference type="GO" id="GO:0010960">
    <property type="term" value="P:magnesium ion homeostasis"/>
    <property type="evidence" value="ECO:0007669"/>
    <property type="project" value="InterPro"/>
</dbReference>
<evidence type="ECO:0000313" key="10">
    <source>
        <dbReference type="Proteomes" id="UP000492821"/>
    </source>
</evidence>
<evidence type="ECO:0000256" key="1">
    <source>
        <dbReference type="ARBA" id="ARBA00004141"/>
    </source>
</evidence>
<dbReference type="Proteomes" id="UP000492821">
    <property type="component" value="Unassembled WGS sequence"/>
</dbReference>
<dbReference type="AlphaFoldDB" id="A0A7E4ZWC8"/>
<feature type="transmembrane region" description="Helical" evidence="8">
    <location>
        <begin position="264"/>
        <end position="284"/>
    </location>
</feature>
<evidence type="ECO:0000256" key="4">
    <source>
        <dbReference type="ARBA" id="ARBA00022989"/>
    </source>
</evidence>
<dbReference type="PANTHER" id="PTHR12064">
    <property type="entry name" value="METAL TRANSPORTER CNNM"/>
    <property type="match status" value="1"/>
</dbReference>
<evidence type="ECO:0000313" key="11">
    <source>
        <dbReference type="WBParaSite" id="Pan_g21595.t1"/>
    </source>
</evidence>
<keyword evidence="4 7" id="KW-1133">Transmembrane helix</keyword>
<dbReference type="WBParaSite" id="Pan_g21595.t1">
    <property type="protein sequence ID" value="Pan_g21595.t1"/>
    <property type="gene ID" value="Pan_g21595"/>
</dbReference>
<evidence type="ECO:0000256" key="8">
    <source>
        <dbReference type="SAM" id="Phobius"/>
    </source>
</evidence>